<feature type="transmembrane region" description="Helical" evidence="2">
    <location>
        <begin position="2023"/>
        <end position="2049"/>
    </location>
</feature>
<dbReference type="RefSeq" id="XP_019916606.1">
    <property type="nucleotide sequence ID" value="XM_020061382.1"/>
</dbReference>
<keyword evidence="2" id="KW-1133">Transmembrane helix</keyword>
<evidence type="ECO:0008006" key="6">
    <source>
        <dbReference type="Google" id="ProtNLM"/>
    </source>
</evidence>
<feature type="region of interest" description="Disordered" evidence="1">
    <location>
        <begin position="450"/>
        <end position="608"/>
    </location>
</feature>
<feature type="compositionally biased region" description="Polar residues" evidence="1">
    <location>
        <begin position="210"/>
        <end position="222"/>
    </location>
</feature>
<keyword evidence="3" id="KW-0732">Signal</keyword>
<evidence type="ECO:0000256" key="1">
    <source>
        <dbReference type="SAM" id="MobiDB-lite"/>
    </source>
</evidence>
<evidence type="ECO:0000313" key="5">
    <source>
        <dbReference type="Proteomes" id="UP000092716"/>
    </source>
</evidence>
<gene>
    <name evidence="4" type="ORF">PCOAH_00045980</name>
</gene>
<evidence type="ECO:0000256" key="2">
    <source>
        <dbReference type="SAM" id="Phobius"/>
    </source>
</evidence>
<feature type="chain" id="PRO_5008521569" description="Rhoptry neck protein 2" evidence="3">
    <location>
        <begin position="21"/>
        <end position="2143"/>
    </location>
</feature>
<keyword evidence="2" id="KW-0812">Transmembrane</keyword>
<evidence type="ECO:0000256" key="3">
    <source>
        <dbReference type="SAM" id="SignalP"/>
    </source>
</evidence>
<feature type="region of interest" description="Disordered" evidence="1">
    <location>
        <begin position="56"/>
        <end position="226"/>
    </location>
</feature>
<feature type="region of interest" description="Disordered" evidence="1">
    <location>
        <begin position="642"/>
        <end position="772"/>
    </location>
</feature>
<reference evidence="5" key="1">
    <citation type="submission" date="2016-06" db="EMBL/GenBank/DDBJ databases">
        <title>First high quality genome sequence of Plasmodium coatneyi using continuous long reads from single molecule, real-time sequencing.</title>
        <authorList>
            <person name="Chien J.-T."/>
            <person name="Pakala S.B."/>
            <person name="Geraldo J.A."/>
            <person name="Lapp S.A."/>
            <person name="Barnwell J.W."/>
            <person name="Kissinger J.C."/>
            <person name="Galinski M.R."/>
            <person name="Humphrey J.C."/>
        </authorList>
    </citation>
    <scope>NUCLEOTIDE SEQUENCE [LARGE SCALE GENOMIC DNA]</scope>
    <source>
        <strain evidence="5">Hackeri</strain>
    </source>
</reference>
<feature type="compositionally biased region" description="Basic and acidic residues" evidence="1">
    <location>
        <begin position="479"/>
        <end position="491"/>
    </location>
</feature>
<feature type="compositionally biased region" description="Basic residues" evidence="1">
    <location>
        <begin position="804"/>
        <end position="813"/>
    </location>
</feature>
<accession>A0A1B1E4J2</accession>
<feature type="compositionally biased region" description="Polar residues" evidence="1">
    <location>
        <begin position="138"/>
        <end position="153"/>
    </location>
</feature>
<proteinExistence type="predicted"/>
<feature type="signal peptide" evidence="3">
    <location>
        <begin position="1"/>
        <end position="20"/>
    </location>
</feature>
<protein>
    <recommendedName>
        <fullName evidence="6">Rhoptry neck protein 2</fullName>
    </recommendedName>
</protein>
<keyword evidence="5" id="KW-1185">Reference proteome</keyword>
<feature type="region of interest" description="Disordered" evidence="1">
    <location>
        <begin position="791"/>
        <end position="830"/>
    </location>
</feature>
<dbReference type="VEuPathDB" id="PlasmoDB:PCOAH_00045980"/>
<feature type="compositionally biased region" description="Gly residues" evidence="1">
    <location>
        <begin position="519"/>
        <end position="587"/>
    </location>
</feature>
<dbReference type="Proteomes" id="UP000092716">
    <property type="component" value="Chromosome 12"/>
</dbReference>
<feature type="compositionally biased region" description="Basic residues" evidence="1">
    <location>
        <begin position="674"/>
        <end position="686"/>
    </location>
</feature>
<sequence>MLKIIFFILLIFARIDSISTKEVSGNVQDGKQYVKTESPTYTPKKKTKVIFYMPGQEQEEEEDDHDPNGNKKNGKSNLSSNKGTHLGSGTDAGNSPAGFNKGSGVGSESRPGSNNYRGNTGAGGGINIDMTHHGDNANKGQQQNAGFNKNQQDTLKDEYEKIRKQEEEEEERINNQRRADMKKTQGGKNKFGNDKGVQDSLPNTKYELSDPQSGHTNANAKNRGTGVYDELGNGPYNLIGKQSEGLTPTAPPYEHYDKHEGGGKGYGPYGGSDGKEYGPYGGSEGKGYGPYGGSEGKGYGPFGGADGKEYGPYGGSDGKGTWPDGTGGNAYHGGYDKEGTKPTYKTHLNINLADGKGDHGGRSGIEGYPNYFNKHFRPGDAKGSGTDGHEPGTYGVHHGGNGVNGVYPGGGDYGKNGTQPYGYNGSGTGAQNGFGPHGHNGVGPATYGVDFGKNGDGKGNGGGPGEEGANKTNPSYDQGGHEKNTGPERYEGNGTPYYVEHPDDNNESGTTTYGLDQGKNGGTQGGTGQGGYGQGEHGQGGYGNGGHGQGGYGNGGHENGGYGNGGHENGGYGNGGHENGGYGGYGQGQNHPGSTNDEGTHPMHNNVKNSAPILDYIHGLRPVNAGDGQGIYGGNGINNPLVYHVQHGGNGPNNNSDKESSDQTSDDENDTHNRMRNKRRVKRKPGERHSSSNSSHDGDVDSYDTEYELDEGGVKRLKPKNKRGAVTEESDGHPYIKGTNGSEHPRMNDSGMGTSGTHNAGSGNHNNKGENGLTPIIVRYGNTHAKQRADEIEKNLNNGEYSRIKRGNGKNGHKSGGTESDGEESDVDSSNVFYVDNGQDMLIKEKMSRSEGSDEMSEEGLNVKDKGEEGPVNYHFSNYMNLDKRNTQSSNEIELQKMIGPKFSEEVDKYCRLNEPLQKKGDFLNLSFEYSRALEELRSEMITELQRRKSVGSNNYNNILNAIYNSVNRKNTNFGRDAYEDKNFISQANSFRDEQIQPLSAKYNKILRQYLCHVFVNNPGVNQLERLYYHNLALGELIQPIRKKYSKEASSSVGLNYEIYIAASSNIYLLGHLLMLSLAYLSYNHYFVQGLKPFYSLETMLMANSDYTFFMYNEVCNVYYRPKKIFNKDITFIPIESRPGRHSTYVGERKVTCDLLELVLNAYTLINVNEIQKVFNNSEVYGYENSISFAHNAVRIFSQVCPRDDAKNTLICEFEKSTLYNPKILKMDEGDKENQRSLKRAFDMLRTFAEIENSSYQPEPNPNYISLIFEQNLYTDFYKYLFWYDSRELIKVQVRNYGRRKKSKKTKYVYDEFVKRGKDLKDKLIKMDAKYNARSKALLVFYALVDKYANLFTKSENVRKFFLNDVSSIRHHLYLNSVLSKSAKSNLDSMKKTLEELQSLTNTPLKFIVRGNNLKFLNHIARFENLFYVNLFIMSSLSRKDPVKSYYNEKKKMLTATLSEKFATSTSALIPHKLRKLVVTMKKGLLKKRLLTALAKMKLLQHIPANLLENILTTIRFTTHTIASREIIQNAQYIPRNRNFYENRNVELAKQIFTDGGFAKYADNLMSTWFTKGFEEYKREKIEKQKMEYSIEKEIKQYINNDSSASELMTEQEKLIQEQNELYEEKEKQWQESKLIFNQNDKWDHYINKEFAKALGIWLELSNSLYNQDTFIYRVVEDSKFLLESNIEDTIMFSRTVKPTKQTVFRKFFKKIVSLGNMLLRKPSFKVEHAIWFGATINMKKAMVLLEKVAELHKLLRNEDESWLINEAFIEIVDHVVQISTDRRLREPFSVARNPGMVAINPAYAALNSEERIKELQNSMCADHCSALWKTISTFALQHLKNPEGLHSYESKFSKNSFGNKIDDQNFVNDFKMILGGDAVLHYFDVLLPKSMKKELKAMKNGVSLSSAFSLKLTKIIFSELQLPYLSQMFYTQAPYFGHFIGKWQKEREKSRMKEILGFMTLGTLSAYTLLSAMDITQHATDIGMGPVTSCYTSTIPPPKQVCIQQAVKATLTNSTQACMKSVFSVGLFASIGPYLFAPMAGLAIWNVLKSEFKVIQRVDMALKSVFKSMWKKFLSIKGIRKLKYIFKKRKSMKKKIIEKAEHKMLEMKNNPQMARNHKLAVQKMHKHTSGTYHYISYARIQV</sequence>
<organism evidence="4 5">
    <name type="scientific">Plasmodium coatneyi</name>
    <dbReference type="NCBI Taxonomy" id="208452"/>
    <lineage>
        <taxon>Eukaryota</taxon>
        <taxon>Sar</taxon>
        <taxon>Alveolata</taxon>
        <taxon>Apicomplexa</taxon>
        <taxon>Aconoidasida</taxon>
        <taxon>Haemosporida</taxon>
        <taxon>Plasmodiidae</taxon>
        <taxon>Plasmodium</taxon>
    </lineage>
</organism>
<feature type="compositionally biased region" description="Basic and acidic residues" evidence="1">
    <location>
        <begin position="154"/>
        <end position="183"/>
    </location>
</feature>
<feature type="region of interest" description="Disordered" evidence="1">
    <location>
        <begin position="848"/>
        <end position="869"/>
    </location>
</feature>
<dbReference type="KEGG" id="pcot:PCOAH_00045980"/>
<dbReference type="GeneID" id="30911329"/>
<name>A0A1B1E4J2_9APIC</name>
<keyword evidence="2" id="KW-0472">Membrane</keyword>
<feature type="compositionally biased region" description="Gly residues" evidence="1">
    <location>
        <begin position="457"/>
        <end position="466"/>
    </location>
</feature>
<dbReference type="EMBL" id="CP016250">
    <property type="protein sequence ID" value="ANQ09911.1"/>
    <property type="molecule type" value="Genomic_DNA"/>
</dbReference>
<feature type="region of interest" description="Disordered" evidence="1">
    <location>
        <begin position="242"/>
        <end position="270"/>
    </location>
</feature>
<dbReference type="OrthoDB" id="345453at2759"/>
<evidence type="ECO:0000313" key="4">
    <source>
        <dbReference type="EMBL" id="ANQ09911.1"/>
    </source>
</evidence>
<feature type="compositionally biased region" description="Acidic residues" evidence="1">
    <location>
        <begin position="700"/>
        <end position="711"/>
    </location>
</feature>
<feature type="compositionally biased region" description="Polar residues" evidence="1">
    <location>
        <begin position="751"/>
        <end position="766"/>
    </location>
</feature>